<proteinExistence type="predicted"/>
<evidence type="ECO:0000313" key="2">
    <source>
        <dbReference type="WBParaSite" id="MhA1_Contig751.frz3.gene5"/>
    </source>
</evidence>
<sequence>MLYNIRAVKGPRICQSCIESGNCKTYSNGKEIQWNGFMLFYNGDYKTTDVLLDIAGHRASFNITNVTPAEFLKGLSHDKSILDKLRAFFKSDDFWKSFITEGIRLEEVIGFEVLEKDLKFWLHDIASASRSHYAKNIKLENCLEVSF</sequence>
<evidence type="ECO:0000313" key="1">
    <source>
        <dbReference type="Proteomes" id="UP000095281"/>
    </source>
</evidence>
<dbReference type="AlphaFoldDB" id="A0A1I8BXC4"/>
<dbReference type="Proteomes" id="UP000095281">
    <property type="component" value="Unplaced"/>
</dbReference>
<keyword evidence="1" id="KW-1185">Reference proteome</keyword>
<accession>A0A1I8BXC4</accession>
<dbReference type="WBParaSite" id="MhA1_Contig751.frz3.gene5">
    <property type="protein sequence ID" value="MhA1_Contig751.frz3.gene5"/>
    <property type="gene ID" value="MhA1_Contig751.frz3.gene5"/>
</dbReference>
<reference evidence="2" key="1">
    <citation type="submission" date="2016-11" db="UniProtKB">
        <authorList>
            <consortium name="WormBaseParasite"/>
        </authorList>
    </citation>
    <scope>IDENTIFICATION</scope>
</reference>
<name>A0A1I8BXC4_MELHA</name>
<protein>
    <submittedName>
        <fullName evidence="2">Uncharacterized protein</fullName>
    </submittedName>
</protein>
<organism evidence="1 2">
    <name type="scientific">Meloidogyne hapla</name>
    <name type="common">Root-knot nematode worm</name>
    <dbReference type="NCBI Taxonomy" id="6305"/>
    <lineage>
        <taxon>Eukaryota</taxon>
        <taxon>Metazoa</taxon>
        <taxon>Ecdysozoa</taxon>
        <taxon>Nematoda</taxon>
        <taxon>Chromadorea</taxon>
        <taxon>Rhabditida</taxon>
        <taxon>Tylenchina</taxon>
        <taxon>Tylenchomorpha</taxon>
        <taxon>Tylenchoidea</taxon>
        <taxon>Meloidogynidae</taxon>
        <taxon>Meloidogyninae</taxon>
        <taxon>Meloidogyne</taxon>
    </lineage>
</organism>